<dbReference type="AlphaFoldDB" id="A0A9Q3BA62"/>
<accession>A0A9Q3BA62</accession>
<evidence type="ECO:0000313" key="2">
    <source>
        <dbReference type="EMBL" id="MBW0461554.1"/>
    </source>
</evidence>
<protein>
    <submittedName>
        <fullName evidence="2">Uncharacterized protein</fullName>
    </submittedName>
</protein>
<feature type="region of interest" description="Disordered" evidence="1">
    <location>
        <begin position="58"/>
        <end position="108"/>
    </location>
</feature>
<dbReference type="Proteomes" id="UP000765509">
    <property type="component" value="Unassembled WGS sequence"/>
</dbReference>
<sequence length="229" mass="26117">MPKPLAGVYELLLIHQELSVSGEDHKALRRIESIVSHRQGQKDKELVEEPKYFIYIPEEGVGNDPSIGERRPRSVQRQAQRTSEETERYQEQSRKGKRQSQLAQTLPTRVQDPQIGVFSHGQGFQYVQRSYGIHGQGAGNDEQEFSTQIVNEIKTFKSIIDVKLGNFDAKLNKLTSDINDLKNNDRTSAECYKLTTTKVESITNKCDRIESKSQVQDDEIEDLSISHIN</sequence>
<feature type="compositionally biased region" description="Basic and acidic residues" evidence="1">
    <location>
        <begin position="82"/>
        <end position="94"/>
    </location>
</feature>
<dbReference type="EMBL" id="AVOT02000180">
    <property type="protein sequence ID" value="MBW0461554.1"/>
    <property type="molecule type" value="Genomic_DNA"/>
</dbReference>
<keyword evidence="3" id="KW-1185">Reference proteome</keyword>
<evidence type="ECO:0000256" key="1">
    <source>
        <dbReference type="SAM" id="MobiDB-lite"/>
    </source>
</evidence>
<name>A0A9Q3BA62_9BASI</name>
<feature type="compositionally biased region" description="Polar residues" evidence="1">
    <location>
        <begin position="99"/>
        <end position="108"/>
    </location>
</feature>
<evidence type="ECO:0000313" key="3">
    <source>
        <dbReference type="Proteomes" id="UP000765509"/>
    </source>
</evidence>
<reference evidence="2" key="1">
    <citation type="submission" date="2021-03" db="EMBL/GenBank/DDBJ databases">
        <title>Draft genome sequence of rust myrtle Austropuccinia psidii MF-1, a brazilian biotype.</title>
        <authorList>
            <person name="Quecine M.C."/>
            <person name="Pachon D.M.R."/>
            <person name="Bonatelli M.L."/>
            <person name="Correr F.H."/>
            <person name="Franceschini L.M."/>
            <person name="Leite T.F."/>
            <person name="Margarido G.R.A."/>
            <person name="Almeida C.A."/>
            <person name="Ferrarezi J.A."/>
            <person name="Labate C.A."/>
        </authorList>
    </citation>
    <scope>NUCLEOTIDE SEQUENCE</scope>
    <source>
        <strain evidence="2">MF-1</strain>
    </source>
</reference>
<proteinExistence type="predicted"/>
<comment type="caution">
    <text evidence="2">The sequence shown here is derived from an EMBL/GenBank/DDBJ whole genome shotgun (WGS) entry which is preliminary data.</text>
</comment>
<gene>
    <name evidence="2" type="ORF">O181_001269</name>
</gene>
<organism evidence="2 3">
    <name type="scientific">Austropuccinia psidii MF-1</name>
    <dbReference type="NCBI Taxonomy" id="1389203"/>
    <lineage>
        <taxon>Eukaryota</taxon>
        <taxon>Fungi</taxon>
        <taxon>Dikarya</taxon>
        <taxon>Basidiomycota</taxon>
        <taxon>Pucciniomycotina</taxon>
        <taxon>Pucciniomycetes</taxon>
        <taxon>Pucciniales</taxon>
        <taxon>Sphaerophragmiaceae</taxon>
        <taxon>Austropuccinia</taxon>
    </lineage>
</organism>